<dbReference type="InterPro" id="IPR016147">
    <property type="entry name" value="Pili_assmbl_chaperone_N"/>
</dbReference>
<dbReference type="Pfam" id="PF00345">
    <property type="entry name" value="PapD_N"/>
    <property type="match status" value="1"/>
</dbReference>
<sequence length="261" mass="27508">MERPRGRNSGVAAAAALLLALAQNALTQNAPGQPAPTAAGAMSLVAAPVRLDIAATAKAEVLTLTNPGAQRGDVQVRALAWSQRDGEDSYQPTDAIIVSPPRFSLAPGASQTVRIYRRDPAPAAELSYRIAVDQLPAAGAPVAGGVQLPIRLMIPLFVAGAQPASTDLRWQARRSGDGVQLELANQGNRHVRISSLGLAPAQADTAQTPPVPRLIYLLPGTRRSLQLPRPDWLDQRVRALRIHGDSDAGPIDARVDLLDAP</sequence>
<dbReference type="SUPFAM" id="SSF49354">
    <property type="entry name" value="PapD-like"/>
    <property type="match status" value="1"/>
</dbReference>
<dbReference type="PANTHER" id="PTHR30251:SF4">
    <property type="entry name" value="SLR1668 PROTEIN"/>
    <property type="match status" value="1"/>
</dbReference>
<reference evidence="3" key="1">
    <citation type="submission" date="2022-07" db="EMBL/GenBank/DDBJ databases">
        <title>Tahibacter sp., a new gammaproteobacterium isolated from the silt sample collected at pig farm.</title>
        <authorList>
            <person name="Chen H."/>
        </authorList>
    </citation>
    <scope>NUCLEOTIDE SEQUENCE</scope>
    <source>
        <strain evidence="3">P2K</strain>
    </source>
</reference>
<evidence type="ECO:0000259" key="2">
    <source>
        <dbReference type="Pfam" id="PF00345"/>
    </source>
</evidence>
<keyword evidence="1" id="KW-0732">Signal</keyword>
<dbReference type="InterPro" id="IPR013783">
    <property type="entry name" value="Ig-like_fold"/>
</dbReference>
<feature type="chain" id="PRO_5046153174" evidence="1">
    <location>
        <begin position="28"/>
        <end position="261"/>
    </location>
</feature>
<keyword evidence="4" id="KW-1185">Reference proteome</keyword>
<protein>
    <submittedName>
        <fullName evidence="3">Fimbria/pilus periplasmic chaperone</fullName>
    </submittedName>
</protein>
<name>A0ABT1QML3_9GAMM</name>
<feature type="signal peptide" evidence="1">
    <location>
        <begin position="1"/>
        <end position="27"/>
    </location>
</feature>
<gene>
    <name evidence="3" type="ORF">NM961_03495</name>
</gene>
<dbReference type="Gene3D" id="2.60.40.10">
    <property type="entry name" value="Immunoglobulins"/>
    <property type="match status" value="1"/>
</dbReference>
<feature type="domain" description="Pili assembly chaperone N-terminal" evidence="2">
    <location>
        <begin position="44"/>
        <end position="159"/>
    </location>
</feature>
<evidence type="ECO:0000313" key="4">
    <source>
        <dbReference type="Proteomes" id="UP001165498"/>
    </source>
</evidence>
<evidence type="ECO:0000313" key="3">
    <source>
        <dbReference type="EMBL" id="MCQ4163771.1"/>
    </source>
</evidence>
<dbReference type="PANTHER" id="PTHR30251">
    <property type="entry name" value="PILUS ASSEMBLY CHAPERONE"/>
    <property type="match status" value="1"/>
</dbReference>
<organism evidence="3 4">
    <name type="scientific">Tahibacter harae</name>
    <dbReference type="NCBI Taxonomy" id="2963937"/>
    <lineage>
        <taxon>Bacteria</taxon>
        <taxon>Pseudomonadati</taxon>
        <taxon>Pseudomonadota</taxon>
        <taxon>Gammaproteobacteria</taxon>
        <taxon>Lysobacterales</taxon>
        <taxon>Rhodanobacteraceae</taxon>
        <taxon>Tahibacter</taxon>
    </lineage>
</organism>
<dbReference type="InterPro" id="IPR050643">
    <property type="entry name" value="Periplasmic_pilus_chap"/>
</dbReference>
<evidence type="ECO:0000256" key="1">
    <source>
        <dbReference type="SAM" id="SignalP"/>
    </source>
</evidence>
<accession>A0ABT1QML3</accession>
<dbReference type="RefSeq" id="WP_255911339.1">
    <property type="nucleotide sequence ID" value="NZ_JANFQO010000003.1"/>
</dbReference>
<proteinExistence type="predicted"/>
<dbReference type="Proteomes" id="UP001165498">
    <property type="component" value="Unassembled WGS sequence"/>
</dbReference>
<dbReference type="EMBL" id="JANFQO010000003">
    <property type="protein sequence ID" value="MCQ4163771.1"/>
    <property type="molecule type" value="Genomic_DNA"/>
</dbReference>
<dbReference type="InterPro" id="IPR008962">
    <property type="entry name" value="PapD-like_sf"/>
</dbReference>
<comment type="caution">
    <text evidence="3">The sequence shown here is derived from an EMBL/GenBank/DDBJ whole genome shotgun (WGS) entry which is preliminary data.</text>
</comment>